<keyword evidence="3" id="KW-1185">Reference proteome</keyword>
<feature type="compositionally biased region" description="Basic and acidic residues" evidence="1">
    <location>
        <begin position="284"/>
        <end position="301"/>
    </location>
</feature>
<organism evidence="2 3">
    <name type="scientific">Dryococelus australis</name>
    <dbReference type="NCBI Taxonomy" id="614101"/>
    <lineage>
        <taxon>Eukaryota</taxon>
        <taxon>Metazoa</taxon>
        <taxon>Ecdysozoa</taxon>
        <taxon>Arthropoda</taxon>
        <taxon>Hexapoda</taxon>
        <taxon>Insecta</taxon>
        <taxon>Pterygota</taxon>
        <taxon>Neoptera</taxon>
        <taxon>Polyneoptera</taxon>
        <taxon>Phasmatodea</taxon>
        <taxon>Verophasmatodea</taxon>
        <taxon>Anareolatae</taxon>
        <taxon>Phasmatidae</taxon>
        <taxon>Eurycanthinae</taxon>
        <taxon>Dryococelus</taxon>
    </lineage>
</organism>
<proteinExistence type="predicted"/>
<evidence type="ECO:0000256" key="1">
    <source>
        <dbReference type="SAM" id="MobiDB-lite"/>
    </source>
</evidence>
<protein>
    <submittedName>
        <fullName evidence="2">Uncharacterized protein</fullName>
    </submittedName>
</protein>
<reference evidence="2 3" key="1">
    <citation type="submission" date="2023-02" db="EMBL/GenBank/DDBJ databases">
        <title>LHISI_Scaffold_Assembly.</title>
        <authorList>
            <person name="Stuart O.P."/>
            <person name="Cleave R."/>
            <person name="Magrath M.J.L."/>
            <person name="Mikheyev A.S."/>
        </authorList>
    </citation>
    <scope>NUCLEOTIDE SEQUENCE [LARGE SCALE GENOMIC DNA]</scope>
    <source>
        <strain evidence="2">Daus_M_001</strain>
        <tissue evidence="2">Leg muscle</tissue>
    </source>
</reference>
<sequence length="418" mass="47240">MVLHKEHCSCRFSSLGLVSSDREYRPVKCLVSQYVIVRLLASHLVNRVRFPAGSLPDFHTSGRYHRTTGFLGDIPFTPLSHSISATCSPRFTLIGFQDLDRTSSRTLARRRHTHPTTCARTGSQEALVVMETPALRRIHCSIAPYLYSINSGKLCVPPLSHTGHMSPYHIVDALAPYALAALTKGHACFVDICLIEQDCIYSDRVNHHEAIVSDGSVGTAAGYQRTVHKAGRDCGRIYPWTRERKLRKLVRSCKGQKVEWLRVASARRVERASPTKATYRKKKKEELREEREMGEERKESGADVLIPFSEKASSPLRCCGRNILEALSPQVGRRTSNRGHDYRLLSSFFSSPYSPPRTYSPQWRCKQRLAVVDTDVQSKPHSSVKHDSKQAYRVNNNAVKTPKTSLYAIDRLREKVHS</sequence>
<feature type="region of interest" description="Disordered" evidence="1">
    <location>
        <begin position="274"/>
        <end position="301"/>
    </location>
</feature>
<dbReference type="Proteomes" id="UP001159363">
    <property type="component" value="Chromosome 11"/>
</dbReference>
<evidence type="ECO:0000313" key="3">
    <source>
        <dbReference type="Proteomes" id="UP001159363"/>
    </source>
</evidence>
<accession>A0ABQ9GH99</accession>
<dbReference type="EMBL" id="JARBHB010000012">
    <property type="protein sequence ID" value="KAJ8871385.1"/>
    <property type="molecule type" value="Genomic_DNA"/>
</dbReference>
<gene>
    <name evidence="2" type="ORF">PR048_027702</name>
</gene>
<comment type="caution">
    <text evidence="2">The sequence shown here is derived from an EMBL/GenBank/DDBJ whole genome shotgun (WGS) entry which is preliminary data.</text>
</comment>
<name>A0ABQ9GH99_9NEOP</name>
<evidence type="ECO:0000313" key="2">
    <source>
        <dbReference type="EMBL" id="KAJ8871385.1"/>
    </source>
</evidence>